<comment type="caution">
    <text evidence="2">The sequence shown here is derived from an EMBL/GenBank/DDBJ whole genome shotgun (WGS) entry which is preliminary data.</text>
</comment>
<evidence type="ECO:0000313" key="2">
    <source>
        <dbReference type="EMBL" id="KAF4463780.1"/>
    </source>
</evidence>
<dbReference type="Proteomes" id="UP000554235">
    <property type="component" value="Unassembled WGS sequence"/>
</dbReference>
<accession>A0A8H4L646</accession>
<reference evidence="2 3" key="1">
    <citation type="submission" date="2020-01" db="EMBL/GenBank/DDBJ databases">
        <title>Identification and distribution of gene clusters putatively required for synthesis of sphingolipid metabolism inhibitors in phylogenetically diverse species of the filamentous fungus Fusarium.</title>
        <authorList>
            <person name="Kim H.-S."/>
            <person name="Busman M."/>
            <person name="Brown D.W."/>
            <person name="Divon H."/>
            <person name="Uhlig S."/>
            <person name="Proctor R.H."/>
        </authorList>
    </citation>
    <scope>NUCLEOTIDE SEQUENCE [LARGE SCALE GENOMIC DNA]</scope>
    <source>
        <strain evidence="2 3">NRRL 20459</strain>
    </source>
</reference>
<sequence length="89" mass="9369">MFFKTAIFSVFALLAANGAMGAALPEEAGDMQILIATDAYYACNCPNNCNHNQGSSCKFYSGPSDTDTITEGTCEYPNGNHLASLTCTA</sequence>
<dbReference type="AlphaFoldDB" id="A0A8H4L646"/>
<name>A0A8H4L646_9HYPO</name>
<gene>
    <name evidence="2" type="ORF">FALBO_9402</name>
</gene>
<keyword evidence="1" id="KW-0732">Signal</keyword>
<protein>
    <submittedName>
        <fullName evidence="2">Antifungsal 2</fullName>
    </submittedName>
</protein>
<evidence type="ECO:0000256" key="1">
    <source>
        <dbReference type="SAM" id="SignalP"/>
    </source>
</evidence>
<proteinExistence type="predicted"/>
<dbReference type="EMBL" id="JAADYS010001310">
    <property type="protein sequence ID" value="KAF4463780.1"/>
    <property type="molecule type" value="Genomic_DNA"/>
</dbReference>
<dbReference type="OrthoDB" id="4466885at2759"/>
<feature type="signal peptide" evidence="1">
    <location>
        <begin position="1"/>
        <end position="21"/>
    </location>
</feature>
<evidence type="ECO:0000313" key="3">
    <source>
        <dbReference type="Proteomes" id="UP000554235"/>
    </source>
</evidence>
<feature type="chain" id="PRO_5034168525" evidence="1">
    <location>
        <begin position="22"/>
        <end position="89"/>
    </location>
</feature>
<organism evidence="2 3">
    <name type="scientific">Fusarium albosuccineum</name>
    <dbReference type="NCBI Taxonomy" id="1237068"/>
    <lineage>
        <taxon>Eukaryota</taxon>
        <taxon>Fungi</taxon>
        <taxon>Dikarya</taxon>
        <taxon>Ascomycota</taxon>
        <taxon>Pezizomycotina</taxon>
        <taxon>Sordariomycetes</taxon>
        <taxon>Hypocreomycetidae</taxon>
        <taxon>Hypocreales</taxon>
        <taxon>Nectriaceae</taxon>
        <taxon>Fusarium</taxon>
        <taxon>Fusarium decemcellulare species complex</taxon>
    </lineage>
</organism>
<keyword evidence="3" id="KW-1185">Reference proteome</keyword>